<evidence type="ECO:0000256" key="5">
    <source>
        <dbReference type="ARBA" id="ARBA00022519"/>
    </source>
</evidence>
<dbReference type="OrthoDB" id="5293133at2"/>
<evidence type="ECO:0000256" key="3">
    <source>
        <dbReference type="ARBA" id="ARBA00022448"/>
    </source>
</evidence>
<evidence type="ECO:0000313" key="13">
    <source>
        <dbReference type="EMBL" id="GEN25692.1"/>
    </source>
</evidence>
<dbReference type="EMBL" id="BJXU01000158">
    <property type="protein sequence ID" value="GEN25692.1"/>
    <property type="molecule type" value="Genomic_DNA"/>
</dbReference>
<dbReference type="InterPro" id="IPR049031">
    <property type="entry name" value="T2SSK_SAM-like_1st"/>
</dbReference>
<organism evidence="14 15">
    <name type="scientific">Halomonas cupida</name>
    <dbReference type="NCBI Taxonomy" id="44933"/>
    <lineage>
        <taxon>Bacteria</taxon>
        <taxon>Pseudomonadati</taxon>
        <taxon>Pseudomonadota</taxon>
        <taxon>Gammaproteobacteria</taxon>
        <taxon>Oceanospirillales</taxon>
        <taxon>Halomonadaceae</taxon>
        <taxon>Halomonas</taxon>
    </lineage>
</organism>
<dbReference type="Proteomes" id="UP000184123">
    <property type="component" value="Unassembled WGS sequence"/>
</dbReference>
<evidence type="ECO:0000313" key="16">
    <source>
        <dbReference type="Proteomes" id="UP000321726"/>
    </source>
</evidence>
<dbReference type="Pfam" id="PF03934">
    <property type="entry name" value="T2SSK"/>
    <property type="match status" value="1"/>
</dbReference>
<evidence type="ECO:0000256" key="1">
    <source>
        <dbReference type="ARBA" id="ARBA00004533"/>
    </source>
</evidence>
<comment type="similarity">
    <text evidence="2 10">Belongs to the GSP K family.</text>
</comment>
<dbReference type="InterPro" id="IPR005628">
    <property type="entry name" value="GspK"/>
</dbReference>
<keyword evidence="5 10" id="KW-0997">Cell inner membrane</keyword>
<evidence type="ECO:0000313" key="15">
    <source>
        <dbReference type="Proteomes" id="UP000184123"/>
    </source>
</evidence>
<dbReference type="PANTHER" id="PTHR38831:SF1">
    <property type="entry name" value="TYPE II SECRETION SYSTEM PROTEIN K-RELATED"/>
    <property type="match status" value="1"/>
</dbReference>
<dbReference type="STRING" id="44933.SAMN05660971_04097"/>
<protein>
    <recommendedName>
        <fullName evidence="10">Type II secretion system protein K</fullName>
    </recommendedName>
</protein>
<evidence type="ECO:0000259" key="12">
    <source>
        <dbReference type="Pfam" id="PF21687"/>
    </source>
</evidence>
<keyword evidence="16" id="KW-1185">Reference proteome</keyword>
<dbReference type="GO" id="GO:0009306">
    <property type="term" value="P:protein secretion"/>
    <property type="evidence" value="ECO:0007669"/>
    <property type="project" value="InterPro"/>
</dbReference>
<evidence type="ECO:0000259" key="11">
    <source>
        <dbReference type="Pfam" id="PF03934"/>
    </source>
</evidence>
<dbReference type="GO" id="GO:0005886">
    <property type="term" value="C:plasma membrane"/>
    <property type="evidence" value="ECO:0007669"/>
    <property type="project" value="UniProtKB-SubCell"/>
</dbReference>
<dbReference type="NCBIfam" id="NF037980">
    <property type="entry name" value="T2SS_GspK"/>
    <property type="match status" value="1"/>
</dbReference>
<keyword evidence="3 10" id="KW-0813">Transport</keyword>
<reference evidence="14 15" key="1">
    <citation type="submission" date="2016-11" db="EMBL/GenBank/DDBJ databases">
        <authorList>
            <person name="Jaros S."/>
            <person name="Januszkiewicz K."/>
            <person name="Wedrychowicz H."/>
        </authorList>
    </citation>
    <scope>NUCLEOTIDE SEQUENCE [LARGE SCALE GENOMIC DNA]</scope>
    <source>
        <strain evidence="14 15">DSM 4740</strain>
    </source>
</reference>
<dbReference type="RefSeq" id="WP_073437075.1">
    <property type="nucleotide sequence ID" value="NZ_BJXU01000158.1"/>
</dbReference>
<dbReference type="EMBL" id="FRCA01000016">
    <property type="protein sequence ID" value="SHM86632.1"/>
    <property type="molecule type" value="Genomic_DNA"/>
</dbReference>
<comment type="subcellular location">
    <subcellularLocation>
        <location evidence="1 10">Cell inner membrane</location>
    </subcellularLocation>
</comment>
<evidence type="ECO:0000256" key="4">
    <source>
        <dbReference type="ARBA" id="ARBA00022475"/>
    </source>
</evidence>
<name>A0A1M7M7J2_9GAMM</name>
<dbReference type="PANTHER" id="PTHR38831">
    <property type="entry name" value="TYPE II SECRETION SYSTEM PROTEIN K"/>
    <property type="match status" value="1"/>
</dbReference>
<dbReference type="InterPro" id="IPR049179">
    <property type="entry name" value="T2SSK_SAM-like_2nd"/>
</dbReference>
<evidence type="ECO:0000256" key="6">
    <source>
        <dbReference type="ARBA" id="ARBA00022692"/>
    </source>
</evidence>
<dbReference type="PIRSF" id="PIRSF002786">
    <property type="entry name" value="XcpX"/>
    <property type="match status" value="1"/>
</dbReference>
<keyword evidence="6" id="KW-0812">Transmembrane</keyword>
<keyword evidence="8" id="KW-1133">Transmembrane helix</keyword>
<dbReference type="SUPFAM" id="SSF158544">
    <property type="entry name" value="GspK insert domain-like"/>
    <property type="match status" value="2"/>
</dbReference>
<evidence type="ECO:0000313" key="14">
    <source>
        <dbReference type="EMBL" id="SHM86632.1"/>
    </source>
</evidence>
<keyword evidence="7" id="KW-0653">Protein transport</keyword>
<evidence type="ECO:0000256" key="7">
    <source>
        <dbReference type="ARBA" id="ARBA00022927"/>
    </source>
</evidence>
<feature type="domain" description="T2SS protein K first SAM-like" evidence="12">
    <location>
        <begin position="102"/>
        <end position="208"/>
    </location>
</feature>
<accession>A0A1M7M7J2</accession>
<gene>
    <name evidence="13" type="ORF">HCU01_36410</name>
    <name evidence="14" type="ORF">SAMN05660971_04097</name>
</gene>
<dbReference type="AlphaFoldDB" id="A0A1M7M7J2"/>
<dbReference type="Proteomes" id="UP000321726">
    <property type="component" value="Unassembled WGS sequence"/>
</dbReference>
<reference evidence="13 16" key="2">
    <citation type="submission" date="2019-07" db="EMBL/GenBank/DDBJ databases">
        <title>Whole genome shotgun sequence of Halomonas cupida NBRC 102219.</title>
        <authorList>
            <person name="Hosoyama A."/>
            <person name="Uohara A."/>
            <person name="Ohji S."/>
            <person name="Ichikawa N."/>
        </authorList>
    </citation>
    <scope>NUCLEOTIDE SEQUENCE [LARGE SCALE GENOMIC DNA]</scope>
    <source>
        <strain evidence="13 16">NBRC 102219</strain>
    </source>
</reference>
<dbReference type="Gene3D" id="3.30.1300.30">
    <property type="entry name" value="GSPII I/J protein-like"/>
    <property type="match status" value="1"/>
</dbReference>
<proteinExistence type="inferred from homology"/>
<keyword evidence="9 10" id="KW-0472">Membrane</keyword>
<sequence>MIAVRRQRGVALIMALLCLAVVSVLLTNLTTRGRQDIARLDLLQAETQARFVMRGAEILVQRALTEPEVRQTGLWWQTLRGRPFTWDLEQGSLTLWVEDLRTCFNLNALGGPQAELTARQLEHWIKQGHGDFLQALSPEGFSNALQDWIDADGSARSGSMDGMDFATLDPPRISADVVLADLSEVNWITPLDSQRFRRLPNELCVLPETSPWRLNLNTLPASRLDLLSALFEGEAPPQQLQRLILERPASGYRSAEQVRQTLGENADWFESMGRRLTLTPDLLRIHQIIEIGRHRFRSTRLVRAEGVSGWHPMGPASRVHLLSRSAGDPDVTMPEREEENLP</sequence>
<evidence type="ECO:0000256" key="2">
    <source>
        <dbReference type="ARBA" id="ARBA00007246"/>
    </source>
</evidence>
<evidence type="ECO:0000256" key="8">
    <source>
        <dbReference type="ARBA" id="ARBA00022989"/>
    </source>
</evidence>
<dbReference type="InterPro" id="IPR038072">
    <property type="entry name" value="GspK_central_sf"/>
</dbReference>
<keyword evidence="4 10" id="KW-1003">Cell membrane</keyword>
<dbReference type="Pfam" id="PF21687">
    <property type="entry name" value="T2SSK_1st"/>
    <property type="match status" value="1"/>
</dbReference>
<dbReference type="Gene3D" id="1.10.40.60">
    <property type="entry name" value="EpsJ-like"/>
    <property type="match status" value="2"/>
</dbReference>
<evidence type="ECO:0000256" key="10">
    <source>
        <dbReference type="PIRNR" id="PIRNR002786"/>
    </source>
</evidence>
<feature type="domain" description="T2SS protein K second SAM-like" evidence="11">
    <location>
        <begin position="214"/>
        <end position="263"/>
    </location>
</feature>
<evidence type="ECO:0000256" key="9">
    <source>
        <dbReference type="ARBA" id="ARBA00023136"/>
    </source>
</evidence>